<evidence type="ECO:0000313" key="2">
    <source>
        <dbReference type="Proteomes" id="UP000317550"/>
    </source>
</evidence>
<keyword evidence="2" id="KW-1185">Reference proteome</keyword>
<evidence type="ECO:0000313" key="1">
    <source>
        <dbReference type="EMBL" id="QDQ28297.1"/>
    </source>
</evidence>
<dbReference type="RefSeq" id="WP_144279680.1">
    <property type="nucleotide sequence ID" value="NZ_CP041730.1"/>
</dbReference>
<sequence>MHIDHIAPQFVVAKSSLRDLLVQRMETEALPPVVQEERLAMLPSPLVDSEAFLDKRTGLWRYEFGAPYTVNGELFGPHTWPFVDYLHIAVRTACVHVPGKKRDAYFFRLNDRVKHWETLAEMMPGARLHSAAETDFEVEGLGTGNKTIDWAIQASDRRIILDVKSRFIDLLKQIELGDENGLMLKPTHSPSLLFRSVEDKFLDADPDTVLQGAWITTHIKQDRVLLAKAFEDMSDLKVHFVILGDWKADVTILVRREQDKSFLLNTFSAVQSSRFFI</sequence>
<protein>
    <submittedName>
        <fullName evidence="1">Uncharacterized protein</fullName>
    </submittedName>
</protein>
<reference evidence="2" key="1">
    <citation type="submission" date="2019-07" db="EMBL/GenBank/DDBJ databases">
        <title>Chitinimonas sp. nov., isolated from Ny-Alesund, arctica soil.</title>
        <authorList>
            <person name="Xu Q."/>
            <person name="Peng F."/>
        </authorList>
    </citation>
    <scope>NUCLEOTIDE SEQUENCE [LARGE SCALE GENOMIC DNA]</scope>
    <source>
        <strain evidence="2">R3-44</strain>
    </source>
</reference>
<dbReference type="Proteomes" id="UP000317550">
    <property type="component" value="Chromosome"/>
</dbReference>
<gene>
    <name evidence="1" type="ORF">FNU76_19155</name>
</gene>
<accession>A0A516SJI0</accession>
<name>A0A516SJI0_9NEIS</name>
<organism evidence="1 2">
    <name type="scientific">Chitinimonas arctica</name>
    <dbReference type="NCBI Taxonomy" id="2594795"/>
    <lineage>
        <taxon>Bacteria</taxon>
        <taxon>Pseudomonadati</taxon>
        <taxon>Pseudomonadota</taxon>
        <taxon>Betaproteobacteria</taxon>
        <taxon>Neisseriales</taxon>
        <taxon>Chitinibacteraceae</taxon>
        <taxon>Chitinimonas</taxon>
    </lineage>
</organism>
<proteinExistence type="predicted"/>
<dbReference type="EMBL" id="CP041730">
    <property type="protein sequence ID" value="QDQ28297.1"/>
    <property type="molecule type" value="Genomic_DNA"/>
</dbReference>
<dbReference type="OrthoDB" id="9971143at2"/>
<dbReference type="KEGG" id="cari:FNU76_19155"/>
<dbReference type="AlphaFoldDB" id="A0A516SJI0"/>